<proteinExistence type="predicted"/>
<reference evidence="2" key="1">
    <citation type="submission" date="2019-07" db="EMBL/GenBank/DDBJ databases">
        <authorList>
            <person name="Dittberner H."/>
        </authorList>
    </citation>
    <scope>NUCLEOTIDE SEQUENCE [LARGE SCALE GENOMIC DNA]</scope>
</reference>
<dbReference type="AlphaFoldDB" id="A0A565BGU1"/>
<keyword evidence="1" id="KW-1133">Transmembrane helix</keyword>
<protein>
    <submittedName>
        <fullName evidence="2">Uncharacterized protein</fullName>
    </submittedName>
</protein>
<organism evidence="2 3">
    <name type="scientific">Arabis nemorensis</name>
    <dbReference type="NCBI Taxonomy" id="586526"/>
    <lineage>
        <taxon>Eukaryota</taxon>
        <taxon>Viridiplantae</taxon>
        <taxon>Streptophyta</taxon>
        <taxon>Embryophyta</taxon>
        <taxon>Tracheophyta</taxon>
        <taxon>Spermatophyta</taxon>
        <taxon>Magnoliopsida</taxon>
        <taxon>eudicotyledons</taxon>
        <taxon>Gunneridae</taxon>
        <taxon>Pentapetalae</taxon>
        <taxon>rosids</taxon>
        <taxon>malvids</taxon>
        <taxon>Brassicales</taxon>
        <taxon>Brassicaceae</taxon>
        <taxon>Arabideae</taxon>
        <taxon>Arabis</taxon>
    </lineage>
</organism>
<gene>
    <name evidence="2" type="ORF">ANE_LOCUS11309</name>
</gene>
<evidence type="ECO:0000256" key="1">
    <source>
        <dbReference type="SAM" id="Phobius"/>
    </source>
</evidence>
<feature type="transmembrane region" description="Helical" evidence="1">
    <location>
        <begin position="160"/>
        <end position="182"/>
    </location>
</feature>
<dbReference type="Proteomes" id="UP000489600">
    <property type="component" value="Unassembled WGS sequence"/>
</dbReference>
<keyword evidence="1" id="KW-0472">Membrane</keyword>
<keyword evidence="3" id="KW-1185">Reference proteome</keyword>
<keyword evidence="1" id="KW-0812">Transmembrane</keyword>
<sequence length="185" mass="20345">MFACYIVRIFIYLITRSDLRGAIIAVKSKGKPLRDRISPNRVRPSRYETFSLLPSPVVIEELVARFGFLGVVARSPCCETHGDLIRSTGFYDGLVSYRDSFGLLAQAPLFMSLLPLGRVKCQALFPLCKFLSGWSLVARSGFSVVVTFDGGCFGLPVPGLSLVLLSSMVPIAFLTCYGFIWCGEV</sequence>
<accession>A0A565BGU1</accession>
<evidence type="ECO:0000313" key="2">
    <source>
        <dbReference type="EMBL" id="VVB00865.1"/>
    </source>
</evidence>
<comment type="caution">
    <text evidence="2">The sequence shown here is derived from an EMBL/GenBank/DDBJ whole genome shotgun (WGS) entry which is preliminary data.</text>
</comment>
<evidence type="ECO:0000313" key="3">
    <source>
        <dbReference type="Proteomes" id="UP000489600"/>
    </source>
</evidence>
<dbReference type="EMBL" id="CABITT030000004">
    <property type="protein sequence ID" value="VVB00865.1"/>
    <property type="molecule type" value="Genomic_DNA"/>
</dbReference>
<name>A0A565BGU1_9BRAS</name>